<evidence type="ECO:0008006" key="3">
    <source>
        <dbReference type="Google" id="ProtNLM"/>
    </source>
</evidence>
<reference evidence="1 2" key="2">
    <citation type="submission" date="2012-06" db="EMBL/GenBank/DDBJ databases">
        <authorList>
            <person name="Fiebig A."/>
        </authorList>
    </citation>
    <scope>NUCLEOTIDE SEQUENCE [LARGE SCALE GENOMIC DNA]</scope>
    <source>
        <strain evidence="1 2">DFL-43</strain>
    </source>
</reference>
<dbReference type="OrthoDB" id="7860049at2"/>
<dbReference type="AlphaFoldDB" id="A9D9E1"/>
<protein>
    <recommendedName>
        <fullName evidence="3">HEAT repeat domain-containing protein</fullName>
    </recommendedName>
</protein>
<proteinExistence type="predicted"/>
<comment type="caution">
    <text evidence="1">The sequence shown here is derived from an EMBL/GenBank/DDBJ whole genome shotgun (WGS) entry which is preliminary data.</text>
</comment>
<dbReference type="Proteomes" id="UP000004291">
    <property type="component" value="Chromosome"/>
</dbReference>
<reference evidence="1 2" key="1">
    <citation type="submission" date="2007-10" db="EMBL/GenBank/DDBJ databases">
        <authorList>
            <person name="Wagner-Dobler I."/>
            <person name="Ferriera S."/>
            <person name="Johnson J."/>
            <person name="Kravitz S."/>
            <person name="Beeson K."/>
            <person name="Sutton G."/>
            <person name="Rogers Y.-H."/>
            <person name="Friedman R."/>
            <person name="Frazier M."/>
            <person name="Venter J.C."/>
        </authorList>
    </citation>
    <scope>NUCLEOTIDE SEQUENCE [LARGE SCALE GENOMIC DNA]</scope>
    <source>
        <strain evidence="1 2">DFL-43</strain>
    </source>
</reference>
<evidence type="ECO:0000313" key="1">
    <source>
        <dbReference type="EMBL" id="EDQ32921.2"/>
    </source>
</evidence>
<sequence length="171" mass="19006">MNLENDILAWDRKSASVIGAIYDRYAGQKFLAADLVALAQKPELEVGATWLLKRYLELEKHRLDPALSTQLISFGGGFKSPDSRLHLLQMSGNLEIEASAVEAFVRFIDHSMEDRNTFVRAWSYFGLEQLALAHPARKEDTIARLEIAAALEHAASAKVRLCKALARLSPG</sequence>
<dbReference type="RefSeq" id="WP_156970259.1">
    <property type="nucleotide sequence ID" value="NZ_CM002917.1"/>
</dbReference>
<dbReference type="EMBL" id="ABIA03000002">
    <property type="protein sequence ID" value="EDQ32921.2"/>
    <property type="molecule type" value="Genomic_DNA"/>
</dbReference>
<name>A9D9E1_HOEPD</name>
<dbReference type="HOGENOM" id="CLU_1592252_0_0_5"/>
<evidence type="ECO:0000313" key="2">
    <source>
        <dbReference type="Proteomes" id="UP000004291"/>
    </source>
</evidence>
<gene>
    <name evidence="1" type="ORF">HPDFL43_08229</name>
</gene>
<keyword evidence="2" id="KW-1185">Reference proteome</keyword>
<dbReference type="eggNOG" id="ENOG50319BP">
    <property type="taxonomic scope" value="Bacteria"/>
</dbReference>
<organism evidence="1 2">
    <name type="scientific">Hoeflea phototrophica (strain DSM 17068 / NCIMB 14078 / DFL-43)</name>
    <dbReference type="NCBI Taxonomy" id="411684"/>
    <lineage>
        <taxon>Bacteria</taxon>
        <taxon>Pseudomonadati</taxon>
        <taxon>Pseudomonadota</taxon>
        <taxon>Alphaproteobacteria</taxon>
        <taxon>Hyphomicrobiales</taxon>
        <taxon>Rhizobiaceae</taxon>
        <taxon>Hoeflea</taxon>
    </lineage>
</organism>
<accession>A9D9E1</accession>